<reference evidence="7" key="1">
    <citation type="journal article" date="2020" name="Stud. Mycol.">
        <title>101 Dothideomycetes genomes: a test case for predicting lifestyles and emergence of pathogens.</title>
        <authorList>
            <person name="Haridas S."/>
            <person name="Albert R."/>
            <person name="Binder M."/>
            <person name="Bloem J."/>
            <person name="Labutti K."/>
            <person name="Salamov A."/>
            <person name="Andreopoulos B."/>
            <person name="Baker S."/>
            <person name="Barry K."/>
            <person name="Bills G."/>
            <person name="Bluhm B."/>
            <person name="Cannon C."/>
            <person name="Castanera R."/>
            <person name="Culley D."/>
            <person name="Daum C."/>
            <person name="Ezra D."/>
            <person name="Gonzalez J."/>
            <person name="Henrissat B."/>
            <person name="Kuo A."/>
            <person name="Liang C."/>
            <person name="Lipzen A."/>
            <person name="Lutzoni F."/>
            <person name="Magnuson J."/>
            <person name="Mondo S."/>
            <person name="Nolan M."/>
            <person name="Ohm R."/>
            <person name="Pangilinan J."/>
            <person name="Park H.-J."/>
            <person name="Ramirez L."/>
            <person name="Alfaro M."/>
            <person name="Sun H."/>
            <person name="Tritt A."/>
            <person name="Yoshinaga Y."/>
            <person name="Zwiers L.-H."/>
            <person name="Turgeon B."/>
            <person name="Goodwin S."/>
            <person name="Spatafora J."/>
            <person name="Crous P."/>
            <person name="Grigoriev I."/>
        </authorList>
    </citation>
    <scope>NUCLEOTIDE SEQUENCE</scope>
    <source>
        <strain evidence="7">CBS 627.86</strain>
    </source>
</reference>
<dbReference type="CDD" id="cd11070">
    <property type="entry name" value="CYP56-like"/>
    <property type="match status" value="1"/>
</dbReference>
<evidence type="ECO:0000256" key="4">
    <source>
        <dbReference type="ARBA" id="ARBA00023004"/>
    </source>
</evidence>
<evidence type="ECO:0000256" key="1">
    <source>
        <dbReference type="ARBA" id="ARBA00001971"/>
    </source>
</evidence>
<proteinExistence type="inferred from homology"/>
<protein>
    <submittedName>
        <fullName evidence="7">Putative cytochrome P450 monooxygenase</fullName>
    </submittedName>
</protein>
<name>A0A6A5YFU7_9PLEO</name>
<dbReference type="InterPro" id="IPR002401">
    <property type="entry name" value="Cyt_P450_E_grp-I"/>
</dbReference>
<dbReference type="GO" id="GO:0016705">
    <property type="term" value="F:oxidoreductase activity, acting on paired donors, with incorporation or reduction of molecular oxygen"/>
    <property type="evidence" value="ECO:0007669"/>
    <property type="project" value="InterPro"/>
</dbReference>
<keyword evidence="4 5" id="KW-0408">Iron</keyword>
<dbReference type="PANTHER" id="PTHR24305">
    <property type="entry name" value="CYTOCHROME P450"/>
    <property type="match status" value="1"/>
</dbReference>
<dbReference type="PANTHER" id="PTHR24305:SF166">
    <property type="entry name" value="CYTOCHROME P450 12A4, MITOCHONDRIAL-RELATED"/>
    <property type="match status" value="1"/>
</dbReference>
<organism evidence="7 8">
    <name type="scientific">Lophiotrema nucula</name>
    <dbReference type="NCBI Taxonomy" id="690887"/>
    <lineage>
        <taxon>Eukaryota</taxon>
        <taxon>Fungi</taxon>
        <taxon>Dikarya</taxon>
        <taxon>Ascomycota</taxon>
        <taxon>Pezizomycotina</taxon>
        <taxon>Dothideomycetes</taxon>
        <taxon>Pleosporomycetidae</taxon>
        <taxon>Pleosporales</taxon>
        <taxon>Lophiotremataceae</taxon>
        <taxon>Lophiotrema</taxon>
    </lineage>
</organism>
<dbReference type="InterPro" id="IPR017972">
    <property type="entry name" value="Cyt_P450_CS"/>
</dbReference>
<dbReference type="AlphaFoldDB" id="A0A6A5YFU7"/>
<comment type="similarity">
    <text evidence="2 6">Belongs to the cytochrome P450 family.</text>
</comment>
<sequence length="542" mass="61571">MIPEIAALVVVLYAAWGFIAMESNYRRASSMGIPLIRLPIDPLNVLFQVFEAHVWTILDLLPIRLPTFARYARRGWFFPDKAESHLKYGPIWALVTPRDIHINICDPQSVVDIFAKRTQFVRPSKMYKLLEVYGPCISTADETDWPRHRKILSAPFNENAMDFTWNEARRQATQMLDSWIEQSESKDGLTSVAKNTRAVSLNIMAASGFHRSFQFKSSTRESEGPVNGEFSYRDALQIVLDNAILLMLISPRMLLGWWLPTSLRRVGQAAADFKTHMTRMMEKDLQALQEGQPGSQSLMTSFVRSLNTGPKGFTVDEIFGNTFVINFAGHDTTANTLTFSLLLLARHPEIQDWLREEVVTVANDDSNWEYQTLFPKLVRCRAILLETLRLYPPIMSLPKWTNNEPQALRVASRTIIIPPNTGISPSVLATHTHPDYWPDPLIWKPSRWILANEGLLVPQKGTYFPWSEGPHNCLGMKFSQVEFVAVIATLMKGCSLSVIGEEGESEKDMQTRVDGVINDCDMQLLLRMKNPDKVRVKCTPSQ</sequence>
<dbReference type="SUPFAM" id="SSF48264">
    <property type="entry name" value="Cytochrome P450"/>
    <property type="match status" value="1"/>
</dbReference>
<keyword evidence="3 5" id="KW-0479">Metal-binding</keyword>
<dbReference type="InterPro" id="IPR050121">
    <property type="entry name" value="Cytochrome_P450_monoxygenase"/>
</dbReference>
<dbReference type="Proteomes" id="UP000799770">
    <property type="component" value="Unassembled WGS sequence"/>
</dbReference>
<dbReference type="GO" id="GO:0005506">
    <property type="term" value="F:iron ion binding"/>
    <property type="evidence" value="ECO:0007669"/>
    <property type="project" value="InterPro"/>
</dbReference>
<feature type="binding site" description="axial binding residue" evidence="5">
    <location>
        <position position="473"/>
    </location>
    <ligand>
        <name>heme</name>
        <dbReference type="ChEBI" id="CHEBI:30413"/>
    </ligand>
    <ligandPart>
        <name>Fe</name>
        <dbReference type="ChEBI" id="CHEBI:18248"/>
    </ligandPart>
</feature>
<dbReference type="Gene3D" id="1.10.630.10">
    <property type="entry name" value="Cytochrome P450"/>
    <property type="match status" value="1"/>
</dbReference>
<evidence type="ECO:0000256" key="5">
    <source>
        <dbReference type="PIRSR" id="PIRSR602401-1"/>
    </source>
</evidence>
<accession>A0A6A5YFU7</accession>
<dbReference type="OrthoDB" id="1470350at2759"/>
<evidence type="ECO:0000256" key="3">
    <source>
        <dbReference type="ARBA" id="ARBA00022723"/>
    </source>
</evidence>
<evidence type="ECO:0000313" key="8">
    <source>
        <dbReference type="Proteomes" id="UP000799770"/>
    </source>
</evidence>
<keyword evidence="6" id="KW-0560">Oxidoreductase</keyword>
<evidence type="ECO:0000256" key="6">
    <source>
        <dbReference type="RuleBase" id="RU000461"/>
    </source>
</evidence>
<dbReference type="GO" id="GO:0020037">
    <property type="term" value="F:heme binding"/>
    <property type="evidence" value="ECO:0007669"/>
    <property type="project" value="InterPro"/>
</dbReference>
<dbReference type="InterPro" id="IPR001128">
    <property type="entry name" value="Cyt_P450"/>
</dbReference>
<dbReference type="PRINTS" id="PR00463">
    <property type="entry name" value="EP450I"/>
</dbReference>
<dbReference type="PRINTS" id="PR00385">
    <property type="entry name" value="P450"/>
</dbReference>
<comment type="cofactor">
    <cofactor evidence="1 5">
        <name>heme</name>
        <dbReference type="ChEBI" id="CHEBI:30413"/>
    </cofactor>
</comment>
<dbReference type="InterPro" id="IPR036396">
    <property type="entry name" value="Cyt_P450_sf"/>
</dbReference>
<dbReference type="GO" id="GO:0004497">
    <property type="term" value="F:monooxygenase activity"/>
    <property type="evidence" value="ECO:0007669"/>
    <property type="project" value="UniProtKB-KW"/>
</dbReference>
<dbReference type="EMBL" id="ML977366">
    <property type="protein sequence ID" value="KAF2106159.1"/>
    <property type="molecule type" value="Genomic_DNA"/>
</dbReference>
<keyword evidence="8" id="KW-1185">Reference proteome</keyword>
<keyword evidence="5 6" id="KW-0349">Heme</keyword>
<evidence type="ECO:0000256" key="2">
    <source>
        <dbReference type="ARBA" id="ARBA00010617"/>
    </source>
</evidence>
<dbReference type="Pfam" id="PF00067">
    <property type="entry name" value="p450"/>
    <property type="match status" value="1"/>
</dbReference>
<gene>
    <name evidence="7" type="ORF">BDV96DRAFT_508377</name>
</gene>
<keyword evidence="6 7" id="KW-0503">Monooxygenase</keyword>
<evidence type="ECO:0000313" key="7">
    <source>
        <dbReference type="EMBL" id="KAF2106159.1"/>
    </source>
</evidence>
<dbReference type="PROSITE" id="PS00086">
    <property type="entry name" value="CYTOCHROME_P450"/>
    <property type="match status" value="1"/>
</dbReference>